<dbReference type="AlphaFoldDB" id="A0A2S7KTI2"/>
<accession>A0A2S7KTI2</accession>
<name>A0A2S7KTI2_9FLAO</name>
<evidence type="ECO:0000313" key="2">
    <source>
        <dbReference type="Proteomes" id="UP000239800"/>
    </source>
</evidence>
<evidence type="ECO:0000313" key="1">
    <source>
        <dbReference type="EMBL" id="PQB05955.1"/>
    </source>
</evidence>
<protein>
    <recommendedName>
        <fullName evidence="3">Phytase-like domain-containing protein</fullName>
    </recommendedName>
</protein>
<dbReference type="EMBL" id="MQUB01000001">
    <property type="protein sequence ID" value="PQB05955.1"/>
    <property type="molecule type" value="Genomic_DNA"/>
</dbReference>
<evidence type="ECO:0008006" key="3">
    <source>
        <dbReference type="Google" id="ProtNLM"/>
    </source>
</evidence>
<proteinExistence type="predicted"/>
<comment type="caution">
    <text evidence="1">The sequence shown here is derived from an EMBL/GenBank/DDBJ whole genome shotgun (WGS) entry which is preliminary data.</text>
</comment>
<gene>
    <name evidence="1" type="ORF">BST85_04375</name>
</gene>
<keyword evidence="2" id="KW-1185">Reference proteome</keyword>
<reference evidence="1 2" key="1">
    <citation type="submission" date="2016-11" db="EMBL/GenBank/DDBJ databases">
        <title>Trade-off between light-utilization and light-protection in marine flavobacteria.</title>
        <authorList>
            <person name="Kumagai Y."/>
        </authorList>
    </citation>
    <scope>NUCLEOTIDE SEQUENCE [LARGE SCALE GENOMIC DNA]</scope>
    <source>
        <strain evidence="1 2">NBRC 107741</strain>
    </source>
</reference>
<organism evidence="1 2">
    <name type="scientific">Aureitalea marina</name>
    <dbReference type="NCBI Taxonomy" id="930804"/>
    <lineage>
        <taxon>Bacteria</taxon>
        <taxon>Pseudomonadati</taxon>
        <taxon>Bacteroidota</taxon>
        <taxon>Flavobacteriia</taxon>
        <taxon>Flavobacteriales</taxon>
        <taxon>Flavobacteriaceae</taxon>
        <taxon>Aureitalea</taxon>
    </lineage>
</organism>
<dbReference type="Proteomes" id="UP000239800">
    <property type="component" value="Unassembled WGS sequence"/>
</dbReference>
<sequence length="294" mass="34085">MSRLGLICLVSALANCQDYGKLELVDQLPKDMREVSGIQFVSGTDHLWMVNDSGNRPEVYCWNLQESGLVGSAQLEGLKNVDWEELATNKESLLYVGDFGNNMNKRRDQVIYHLKVDPQNLEKMQLVGKTFFRFENQREYPPKKKERKFDVEAFIYRQGQFYLFTRHRDKAFDNGSNIYRIPATSGTKIARRLGKFESCKDSRDCQITAADYDPVLDRIALLSYNKVWILDSINWDTMKKYRSRLFRLGHRSQKESISFEKGDCLLIADERSRGQGPNLYRYCLETSADPEGNP</sequence>